<evidence type="ECO:0000256" key="1">
    <source>
        <dbReference type="ARBA" id="ARBA00004418"/>
    </source>
</evidence>
<evidence type="ECO:0000256" key="10">
    <source>
        <dbReference type="HAMAP-Rule" id="MF_00240"/>
    </source>
</evidence>
<protein>
    <recommendedName>
        <fullName evidence="4 10">Outer-membrane lipoprotein carrier protein</fullName>
    </recommendedName>
</protein>
<comment type="similarity">
    <text evidence="2 10">Belongs to the LolA family.</text>
</comment>
<dbReference type="PANTHER" id="PTHR35869:SF1">
    <property type="entry name" value="OUTER-MEMBRANE LIPOPROTEIN CARRIER PROTEIN"/>
    <property type="match status" value="1"/>
</dbReference>
<dbReference type="Gene3D" id="2.50.20.10">
    <property type="entry name" value="Lipoprotein localisation LolA/LolB/LppX"/>
    <property type="match status" value="1"/>
</dbReference>
<dbReference type="NCBIfam" id="NF000661">
    <property type="entry name" value="PRK00031.1-3"/>
    <property type="match status" value="1"/>
</dbReference>
<keyword evidence="9 10" id="KW-0143">Chaperone</keyword>
<gene>
    <name evidence="10 12" type="primary">lolA</name>
</gene>
<evidence type="ECO:0000256" key="2">
    <source>
        <dbReference type="ARBA" id="ARBA00007615"/>
    </source>
</evidence>
<dbReference type="Pfam" id="PF03548">
    <property type="entry name" value="LolA"/>
    <property type="match status" value="1"/>
</dbReference>
<evidence type="ECO:0000256" key="3">
    <source>
        <dbReference type="ARBA" id="ARBA00011245"/>
    </source>
</evidence>
<evidence type="ECO:0000313" key="11">
    <source>
        <dbReference type="Proteomes" id="UP000675920"/>
    </source>
</evidence>
<dbReference type="GO" id="GO:0042597">
    <property type="term" value="C:periplasmic space"/>
    <property type="evidence" value="ECO:0007669"/>
    <property type="project" value="UniProtKB-SubCell"/>
</dbReference>
<dbReference type="OrthoDB" id="9787361at2"/>
<evidence type="ECO:0000256" key="7">
    <source>
        <dbReference type="ARBA" id="ARBA00022764"/>
    </source>
</evidence>
<dbReference type="GO" id="GO:0042953">
    <property type="term" value="P:lipoprotein transport"/>
    <property type="evidence" value="ECO:0007669"/>
    <property type="project" value="InterPro"/>
</dbReference>
<keyword evidence="7 10" id="KW-0574">Periplasm</keyword>
<keyword evidence="6" id="KW-0732">Signal</keyword>
<keyword evidence="12" id="KW-0449">Lipoprotein</keyword>
<reference evidence="12" key="1">
    <citation type="submission" date="2025-08" db="UniProtKB">
        <authorList>
            <consortium name="RefSeq"/>
        </authorList>
    </citation>
    <scope>IDENTIFICATION</scope>
</reference>
<evidence type="ECO:0000256" key="6">
    <source>
        <dbReference type="ARBA" id="ARBA00022729"/>
    </source>
</evidence>
<evidence type="ECO:0000256" key="4">
    <source>
        <dbReference type="ARBA" id="ARBA00014035"/>
    </source>
</evidence>
<dbReference type="PANTHER" id="PTHR35869">
    <property type="entry name" value="OUTER-MEMBRANE LIPOPROTEIN CARRIER PROTEIN"/>
    <property type="match status" value="1"/>
</dbReference>
<keyword evidence="8 10" id="KW-0653">Protein transport</keyword>
<dbReference type="GO" id="GO:0044874">
    <property type="term" value="P:lipoprotein localization to outer membrane"/>
    <property type="evidence" value="ECO:0007669"/>
    <property type="project" value="UniProtKB-UniRule"/>
</dbReference>
<comment type="subcellular location">
    <subcellularLocation>
        <location evidence="1 10">Periplasm</location>
    </subcellularLocation>
</comment>
<comment type="function">
    <text evidence="10">Participates in the translocation of lipoproteins from the inner membrane to the outer membrane. Only forms a complex with a lipoprotein if the residue after the N-terminal Cys is not an aspartate (The Asp acts as a targeting signal to indicate that the lipoprotein should stay in the inner membrane).</text>
</comment>
<proteinExistence type="inferred from homology"/>
<organism evidence="11 12">
    <name type="scientific">Derxia gummosa DSM 723</name>
    <dbReference type="NCBI Taxonomy" id="1121388"/>
    <lineage>
        <taxon>Bacteria</taxon>
        <taxon>Pseudomonadati</taxon>
        <taxon>Pseudomonadota</taxon>
        <taxon>Betaproteobacteria</taxon>
        <taxon>Burkholderiales</taxon>
        <taxon>Alcaligenaceae</taxon>
        <taxon>Derxia</taxon>
    </lineage>
</organism>
<keyword evidence="11" id="KW-1185">Reference proteome</keyword>
<dbReference type="CDD" id="cd16325">
    <property type="entry name" value="LolA"/>
    <property type="match status" value="1"/>
</dbReference>
<evidence type="ECO:0000256" key="5">
    <source>
        <dbReference type="ARBA" id="ARBA00022448"/>
    </source>
</evidence>
<evidence type="ECO:0000256" key="9">
    <source>
        <dbReference type="ARBA" id="ARBA00023186"/>
    </source>
</evidence>
<dbReference type="InterPro" id="IPR018323">
    <property type="entry name" value="OM_lipoprot_carrier_LolA_Pbac"/>
</dbReference>
<name>A0A8B6X1S0_9BURK</name>
<dbReference type="Proteomes" id="UP000675920">
    <property type="component" value="Unplaced"/>
</dbReference>
<evidence type="ECO:0000256" key="8">
    <source>
        <dbReference type="ARBA" id="ARBA00022927"/>
    </source>
</evidence>
<dbReference type="HAMAP" id="MF_00240">
    <property type="entry name" value="LolA"/>
    <property type="match status" value="1"/>
</dbReference>
<sequence length="202" mass="22016">MLATIVVVAGGAFCVTAEAGALDQLKAFTTNTKSARGEFTQKLERGGAPARSQSGSFAFSRPGKFRWSYTKPFEQLLVADGQKLWIYDKDLSQVTVRKLGSALGDSPAAILFGSNDLERNFTLKETGERDGLEWLDATPKLKDSSFERVSIGFRDGLPEAMELRDAFGQVSRLSFGKIERNPPLAADTFTFAPPKGAEVLEQ</sequence>
<accession>A0A8B6X1S0</accession>
<dbReference type="InterPro" id="IPR029046">
    <property type="entry name" value="LolA/LolB/LppX"/>
</dbReference>
<comment type="subunit">
    <text evidence="3 10">Monomer.</text>
</comment>
<dbReference type="SUPFAM" id="SSF89392">
    <property type="entry name" value="Prokaryotic lipoproteins and lipoprotein localization factors"/>
    <property type="match status" value="1"/>
</dbReference>
<evidence type="ECO:0000313" key="12">
    <source>
        <dbReference type="RefSeq" id="WP_028310150.1"/>
    </source>
</evidence>
<dbReference type="AlphaFoldDB" id="A0A8B6X1S0"/>
<keyword evidence="5 10" id="KW-0813">Transport</keyword>
<dbReference type="NCBIfam" id="TIGR00547">
    <property type="entry name" value="lolA"/>
    <property type="match status" value="1"/>
</dbReference>
<dbReference type="RefSeq" id="WP_028310150.1">
    <property type="nucleotide sequence ID" value="NZ_AXWS01000007.1"/>
</dbReference>
<dbReference type="InterPro" id="IPR004564">
    <property type="entry name" value="OM_lipoprot_carrier_LolA-like"/>
</dbReference>